<feature type="domain" description="Rhodanese" evidence="1">
    <location>
        <begin position="17"/>
        <end position="107"/>
    </location>
</feature>
<dbReference type="PANTHER" id="PTHR43031">
    <property type="entry name" value="FAD-DEPENDENT OXIDOREDUCTASE"/>
    <property type="match status" value="1"/>
</dbReference>
<dbReference type="CDD" id="cd00158">
    <property type="entry name" value="RHOD"/>
    <property type="match status" value="1"/>
</dbReference>
<dbReference type="AlphaFoldDB" id="A0A837ZU62"/>
<dbReference type="Pfam" id="PF00581">
    <property type="entry name" value="Rhodanese"/>
    <property type="match status" value="1"/>
</dbReference>
<dbReference type="InterPro" id="IPR050229">
    <property type="entry name" value="GlpE_sulfurtransferase"/>
</dbReference>
<dbReference type="PROSITE" id="PS50206">
    <property type="entry name" value="RHODANESE_3"/>
    <property type="match status" value="1"/>
</dbReference>
<name>A0A837ZU62_9PSEU</name>
<dbReference type="SMART" id="SM00450">
    <property type="entry name" value="RHOD"/>
    <property type="match status" value="1"/>
</dbReference>
<comment type="caution">
    <text evidence="2">The sequence shown here is derived from an EMBL/GenBank/DDBJ whole genome shotgun (WGS) entry which is preliminary data.</text>
</comment>
<dbReference type="EMBL" id="JACCKD010000001">
    <property type="protein sequence ID" value="MBA0124126.1"/>
    <property type="molecule type" value="Genomic_DNA"/>
</dbReference>
<keyword evidence="3" id="KW-1185">Reference proteome</keyword>
<sequence length="117" mass="12740">MVVFPEDVPTASVSDLPSDGYLLLDVRESDEWRAGHAPEAVHIPLRDVPVRMDELADQVDERPVYVVCRTGGRSAQATAYLNAHGYEAVNIAGGMKSWHTEGRPMVADEPGADPEVL</sequence>
<evidence type="ECO:0000259" key="1">
    <source>
        <dbReference type="PROSITE" id="PS50206"/>
    </source>
</evidence>
<gene>
    <name evidence="2" type="ORF">H0B56_01055</name>
</gene>
<evidence type="ECO:0000313" key="3">
    <source>
        <dbReference type="Proteomes" id="UP000582974"/>
    </source>
</evidence>
<dbReference type="InterPro" id="IPR036873">
    <property type="entry name" value="Rhodanese-like_dom_sf"/>
</dbReference>
<proteinExistence type="predicted"/>
<protein>
    <submittedName>
        <fullName evidence="2">Rhodanese-like domain-containing protein</fullName>
    </submittedName>
</protein>
<dbReference type="Proteomes" id="UP000582974">
    <property type="component" value="Unassembled WGS sequence"/>
</dbReference>
<evidence type="ECO:0000313" key="2">
    <source>
        <dbReference type="EMBL" id="MBA0124126.1"/>
    </source>
</evidence>
<reference evidence="2 3" key="1">
    <citation type="submission" date="2020-07" db="EMBL/GenBank/DDBJ databases">
        <title>Genome of Haloechinothrix sp.</title>
        <authorList>
            <person name="Tang S.-K."/>
            <person name="Yang L."/>
            <person name="Zhu W.-Y."/>
        </authorList>
    </citation>
    <scope>NUCLEOTIDE SEQUENCE [LARGE SCALE GENOMIC DNA]</scope>
    <source>
        <strain evidence="2 3">YIM 98757</strain>
    </source>
</reference>
<organism evidence="2 3">
    <name type="scientific">Haloechinothrix aidingensis</name>
    <dbReference type="NCBI Taxonomy" id="2752311"/>
    <lineage>
        <taxon>Bacteria</taxon>
        <taxon>Bacillati</taxon>
        <taxon>Actinomycetota</taxon>
        <taxon>Actinomycetes</taxon>
        <taxon>Pseudonocardiales</taxon>
        <taxon>Pseudonocardiaceae</taxon>
        <taxon>Haloechinothrix</taxon>
    </lineage>
</organism>
<accession>A0A837ZU62</accession>
<dbReference type="Gene3D" id="3.40.250.10">
    <property type="entry name" value="Rhodanese-like domain"/>
    <property type="match status" value="1"/>
</dbReference>
<dbReference type="SUPFAM" id="SSF52821">
    <property type="entry name" value="Rhodanese/Cell cycle control phosphatase"/>
    <property type="match status" value="1"/>
</dbReference>
<dbReference type="PANTHER" id="PTHR43031:SF1">
    <property type="entry name" value="PYRIDINE NUCLEOTIDE-DISULPHIDE OXIDOREDUCTASE"/>
    <property type="match status" value="1"/>
</dbReference>
<dbReference type="InterPro" id="IPR001763">
    <property type="entry name" value="Rhodanese-like_dom"/>
</dbReference>